<evidence type="ECO:0000313" key="1">
    <source>
        <dbReference type="EMBL" id="KAK9236518.1"/>
    </source>
</evidence>
<gene>
    <name evidence="1" type="ORF">V1525DRAFT_389426</name>
</gene>
<comment type="caution">
    <text evidence="1">The sequence shown here is derived from an EMBL/GenBank/DDBJ whole genome shotgun (WGS) entry which is preliminary data.</text>
</comment>
<protein>
    <submittedName>
        <fullName evidence="1">Uncharacterized protein</fullName>
    </submittedName>
</protein>
<keyword evidence="2" id="KW-1185">Reference proteome</keyword>
<name>A0ACC3SXX6_LIPKO</name>
<proteinExistence type="predicted"/>
<accession>A0ACC3SXX6</accession>
<organism evidence="1 2">
    <name type="scientific">Lipomyces kononenkoae</name>
    <name type="common">Yeast</name>
    <dbReference type="NCBI Taxonomy" id="34357"/>
    <lineage>
        <taxon>Eukaryota</taxon>
        <taxon>Fungi</taxon>
        <taxon>Dikarya</taxon>
        <taxon>Ascomycota</taxon>
        <taxon>Saccharomycotina</taxon>
        <taxon>Lipomycetes</taxon>
        <taxon>Lipomycetales</taxon>
        <taxon>Lipomycetaceae</taxon>
        <taxon>Lipomyces</taxon>
    </lineage>
</organism>
<dbReference type="Proteomes" id="UP001433508">
    <property type="component" value="Unassembled WGS sequence"/>
</dbReference>
<dbReference type="EMBL" id="MU971386">
    <property type="protein sequence ID" value="KAK9236518.1"/>
    <property type="molecule type" value="Genomic_DNA"/>
</dbReference>
<evidence type="ECO:0000313" key="2">
    <source>
        <dbReference type="Proteomes" id="UP001433508"/>
    </source>
</evidence>
<sequence length="218" mass="24554">MQPNSTPSWAYWHPIPSYFISAYIKVSRSLWTQQLSKPKYWHPSMGVTHPDVISKRCRRIHPTISLLRPAGRTSLRKLPISEDFEMSTNTRRKARLSPAPLTPPNSDLNESSDGEEFSSVVEHDGVPSMQIFHVIPRYNPSTHNGNNYLASLHCNKLEQAESSSSASDSDIGSDCVRDDGSPLTSPESRPDETRSIRRGFGKFNGDEEDWLLANGRRC</sequence>
<reference evidence="2" key="1">
    <citation type="journal article" date="2024" name="Front. Bioeng. Biotechnol.">
        <title>Genome-scale model development and genomic sequencing of the oleaginous clade Lipomyces.</title>
        <authorList>
            <person name="Czajka J.J."/>
            <person name="Han Y."/>
            <person name="Kim J."/>
            <person name="Mondo S.J."/>
            <person name="Hofstad B.A."/>
            <person name="Robles A."/>
            <person name="Haridas S."/>
            <person name="Riley R."/>
            <person name="LaButti K."/>
            <person name="Pangilinan J."/>
            <person name="Andreopoulos W."/>
            <person name="Lipzen A."/>
            <person name="Yan J."/>
            <person name="Wang M."/>
            <person name="Ng V."/>
            <person name="Grigoriev I.V."/>
            <person name="Spatafora J.W."/>
            <person name="Magnuson J.K."/>
            <person name="Baker S.E."/>
            <person name="Pomraning K.R."/>
        </authorList>
    </citation>
    <scope>NUCLEOTIDE SEQUENCE [LARGE SCALE GENOMIC DNA]</scope>
    <source>
        <strain evidence="2">CBS 7786</strain>
    </source>
</reference>